<accession>A0A445L8L7</accession>
<comment type="caution">
    <text evidence="1">The sequence shown here is derived from an EMBL/GenBank/DDBJ whole genome shotgun (WGS) entry which is preliminary data.</text>
</comment>
<evidence type="ECO:0008006" key="3">
    <source>
        <dbReference type="Google" id="ProtNLM"/>
    </source>
</evidence>
<dbReference type="AlphaFoldDB" id="A0A445L8L7"/>
<proteinExistence type="predicted"/>
<evidence type="ECO:0000313" key="1">
    <source>
        <dbReference type="EMBL" id="RZC19632.1"/>
    </source>
</evidence>
<gene>
    <name evidence="1" type="ORF">D0Y65_006454</name>
</gene>
<dbReference type="EMBL" id="QZWG01000003">
    <property type="protein sequence ID" value="RZC19632.1"/>
    <property type="molecule type" value="Genomic_DNA"/>
</dbReference>
<keyword evidence="2" id="KW-1185">Reference proteome</keyword>
<sequence>MVLKKWNMEEFGMLHTKQQQIAKEMNELDLREEQGDLGDEDIKKRLYLQQEFWKVEKFNESLLLQKSRARWIKEGDNNSKLFHSIINWKRRKNAVKGIHVDGIWIEEPNRVKDRVKNTLKIDFWKQILKDQSLMELTFNKSIMTIIACSWGTLGWRSHTQEFKCYKGLRQGDSLAPFLFLVVVEGLSGLMREAKAKDLFSVVGGIVGSKIEASVVVGGARSEDGVKGGVGQGGGRHKAR</sequence>
<protein>
    <recommendedName>
        <fullName evidence="3">Reverse transcriptase domain-containing protein</fullName>
    </recommendedName>
</protein>
<dbReference type="Proteomes" id="UP000289340">
    <property type="component" value="Chromosome 3"/>
</dbReference>
<organism evidence="1 2">
    <name type="scientific">Glycine soja</name>
    <name type="common">Wild soybean</name>
    <dbReference type="NCBI Taxonomy" id="3848"/>
    <lineage>
        <taxon>Eukaryota</taxon>
        <taxon>Viridiplantae</taxon>
        <taxon>Streptophyta</taxon>
        <taxon>Embryophyta</taxon>
        <taxon>Tracheophyta</taxon>
        <taxon>Spermatophyta</taxon>
        <taxon>Magnoliopsida</taxon>
        <taxon>eudicotyledons</taxon>
        <taxon>Gunneridae</taxon>
        <taxon>Pentapetalae</taxon>
        <taxon>rosids</taxon>
        <taxon>fabids</taxon>
        <taxon>Fabales</taxon>
        <taxon>Fabaceae</taxon>
        <taxon>Papilionoideae</taxon>
        <taxon>50 kb inversion clade</taxon>
        <taxon>NPAAA clade</taxon>
        <taxon>indigoferoid/millettioid clade</taxon>
        <taxon>Phaseoleae</taxon>
        <taxon>Glycine</taxon>
        <taxon>Glycine subgen. Soja</taxon>
    </lineage>
</organism>
<reference evidence="1 2" key="1">
    <citation type="submission" date="2018-09" db="EMBL/GenBank/DDBJ databases">
        <title>A high-quality reference genome of wild soybean provides a powerful tool to mine soybean genomes.</title>
        <authorList>
            <person name="Xie M."/>
            <person name="Chung C.Y.L."/>
            <person name="Li M.-W."/>
            <person name="Wong F.-L."/>
            <person name="Chan T.-F."/>
            <person name="Lam H.-M."/>
        </authorList>
    </citation>
    <scope>NUCLEOTIDE SEQUENCE [LARGE SCALE GENOMIC DNA]</scope>
    <source>
        <strain evidence="2">cv. W05</strain>
        <tissue evidence="1">Hypocotyl of etiolated seedlings</tissue>
    </source>
</reference>
<evidence type="ECO:0000313" key="2">
    <source>
        <dbReference type="Proteomes" id="UP000289340"/>
    </source>
</evidence>
<name>A0A445L8L7_GLYSO</name>